<keyword evidence="3 5" id="KW-0863">Zinc-finger</keyword>
<keyword evidence="4 6" id="KW-0862">Zinc</keyword>
<feature type="compositionally biased region" description="Polar residues" evidence="7">
    <location>
        <begin position="907"/>
        <end position="926"/>
    </location>
</feature>
<feature type="domain" description="C2H2-type" evidence="8">
    <location>
        <begin position="1414"/>
        <end position="1441"/>
    </location>
</feature>
<dbReference type="SMART" id="SM00868">
    <property type="entry name" value="zf-AD"/>
    <property type="match status" value="1"/>
</dbReference>
<dbReference type="GO" id="GO:0005634">
    <property type="term" value="C:nucleus"/>
    <property type="evidence" value="ECO:0007669"/>
    <property type="project" value="InterPro"/>
</dbReference>
<dbReference type="Gene3D" id="3.30.160.60">
    <property type="entry name" value="Classic Zinc Finger"/>
    <property type="match status" value="6"/>
</dbReference>
<evidence type="ECO:0000256" key="7">
    <source>
        <dbReference type="SAM" id="MobiDB-lite"/>
    </source>
</evidence>
<evidence type="ECO:0000256" key="3">
    <source>
        <dbReference type="ARBA" id="ARBA00022771"/>
    </source>
</evidence>
<feature type="binding site" evidence="6">
    <location>
        <position position="14"/>
    </location>
    <ligand>
        <name>Zn(2+)</name>
        <dbReference type="ChEBI" id="CHEBI:29105"/>
    </ligand>
</feature>
<feature type="region of interest" description="Disordered" evidence="7">
    <location>
        <begin position="764"/>
        <end position="806"/>
    </location>
</feature>
<dbReference type="Proteomes" id="UP000504635">
    <property type="component" value="Unplaced"/>
</dbReference>
<feature type="compositionally biased region" description="Basic and acidic residues" evidence="7">
    <location>
        <begin position="1240"/>
        <end position="1257"/>
    </location>
</feature>
<feature type="domain" description="C2H2-type" evidence="8">
    <location>
        <begin position="1181"/>
        <end position="1208"/>
    </location>
</feature>
<dbReference type="PROSITE" id="PS00028">
    <property type="entry name" value="ZINC_FINGER_C2H2_1"/>
    <property type="match status" value="11"/>
</dbReference>
<dbReference type="Pfam" id="PF13912">
    <property type="entry name" value="zf-C2H2_6"/>
    <property type="match status" value="5"/>
</dbReference>
<feature type="region of interest" description="Disordered" evidence="7">
    <location>
        <begin position="126"/>
        <end position="160"/>
    </location>
</feature>
<dbReference type="SUPFAM" id="SSF57716">
    <property type="entry name" value="Glucocorticoid receptor-like (DNA-binding domain)"/>
    <property type="match status" value="1"/>
</dbReference>
<feature type="compositionally biased region" description="Polar residues" evidence="7">
    <location>
        <begin position="934"/>
        <end position="958"/>
    </location>
</feature>
<feature type="binding site" evidence="6">
    <location>
        <position position="57"/>
    </location>
    <ligand>
        <name>Zn(2+)</name>
        <dbReference type="ChEBI" id="CHEBI:29105"/>
    </ligand>
</feature>
<feature type="region of interest" description="Disordered" evidence="7">
    <location>
        <begin position="1333"/>
        <end position="1357"/>
    </location>
</feature>
<gene>
    <name evidence="11" type="primary">LOC115879891</name>
</gene>
<keyword evidence="1 6" id="KW-0479">Metal-binding</keyword>
<protein>
    <submittedName>
        <fullName evidence="11">Uncharacterized protein LOC115879891 isoform X2</fullName>
    </submittedName>
</protein>
<feature type="domain" description="ZAD" evidence="9">
    <location>
        <begin position="9"/>
        <end position="84"/>
    </location>
</feature>
<feature type="compositionally biased region" description="Polar residues" evidence="7">
    <location>
        <begin position="818"/>
        <end position="830"/>
    </location>
</feature>
<sequence>MDNPGEIMRFCRLCLVKDQVNIPIFEEQGDIRQIFLKISSCLPVKVSREDKLPKKICDGCSNKLDLLYEFWNTSANAEKTLLSWLGQAGVKDVDQTITAVAQQIAKPSEPQVKEETPEDGHAAVQNTDHLGISNSAVLDDSSAKDETEEPPPKRARRTAAVKAQINLTPDSEEEDDDLDTAEPMTKIEDESDESDNDDKDPSYVDVPGTSADDQPGPSGVGKDGAEAPSTKEDSSNPSVKLLQSLYCNKCGASFQNLELLYSHIINPGSSDHTFRCASCNCNVGNTIINLTDHIRKHCDEEVVAEKERTIAESQSTKPRYFCEKCGKAFFVFQDLFKHASVHVDDLICCTQCSVKNSSLRQIILHFRQHCVTYDNKTPNKLPIITDKTSEETVANTNKPKSKTILQNDSSIENSNSDNIIKSKQIIFCEFCRLNFFCFLRYFNHRSLVHSQDLIYCKSDCGEKFTGMFFWREHYKSRHTYNELRKDIKNCKMNKNDRITIYCEVCGEGFANAYNRQLHIISLHDNRYLICAVCQHPYSNNYAFAAHLSTRHRIFNKQTFKCFECTKPIYFLHVYLYHVGTHKYNAESKHYPRCRICKVKIRSQIAHVRHMNKHMSFAYFYCFFCNNSYKFSEELQLHMKSKHGSLYSDYNRFLSIPCNKNRYECPICKESIPEMYIYQHWRLGHPESVSKKKAILDDFAKSSFCKSYKELQKVSGAIGSQLLTGAYLIKETNLEVSQILGTTSNIGGSDTKSDKSDNSTILPASADEVHKSDEDSTESNLDSSVPSLTETKTLNKESVSSEIKVDSNLSLNSTDSSKLQENTDISSSKVNEGNMALNQGISNNEHNKQKTTLNLETTSKLTLNNQSKNTDSKTSSNLSISQTKECSSKSNSKETETESSNNEHNKQKTNLNLETTSKLTLNNQSKNTDSKTKELSISQTKEYSSNSNSKETQAKSKPTLNVLPLTDTSKSSSKENKTKSLKKQELSQPLSATFSSAALPRNIPTFPVPEPPANTYYYPSQENVNSYGYNATSNIQYQNYYHQSSYGNQNELWQSTMAAQPVWQGSIIAETYVQQPTEYFHLNQQPIMPSQPVNFSQQPIIPPQKINYECKGCKKVFPSLPLLEIHFLFCGEMELEVLEAPRDDCPACGFIYSDFSNLKSHIFNTHNDFFKEFDLISKISNYICVTCGFLFDSMQNLEIHRREHNVSRRTDKTFRDNITIKIKNNYLSNTASKSETSSSINKEEKESPAQAKYSDKPVEPSYRCDQCAALFKSYKDYIKHKISHDDSGEQEENAENESPMHVQYSDKSTGPSYRCDQCAKLFKSYKEYIKHKISHDNSGEQVENEEKESPTHVQYSDRSIGPSYRCDQCSKLFKSYKEYIKHKISHDDSGEQVENEEKESPTHVQYSAKSIGPSYRCDQCSKLFKSYKEYIKHKISHDDSGELEDNDEKESPLQAQYLDKSIEPSYRCDQCAILFKSYKEYIKHKISHDDLSDKEENYLSNLIDPSSVNLDLPSSANLGFLKEDESKKRRKLHNSDLENIKKRKFCCQICEQDFCNPSSLGEHDCPGPF</sequence>
<evidence type="ECO:0000259" key="8">
    <source>
        <dbReference type="PROSITE" id="PS50157"/>
    </source>
</evidence>
<dbReference type="PROSITE" id="PS50157">
    <property type="entry name" value="ZINC_FINGER_C2H2_2"/>
    <property type="match status" value="6"/>
</dbReference>
<proteinExistence type="predicted"/>
<feature type="domain" description="C2H2-type" evidence="8">
    <location>
        <begin position="320"/>
        <end position="347"/>
    </location>
</feature>
<reference evidence="11" key="1">
    <citation type="submission" date="2025-08" db="UniProtKB">
        <authorList>
            <consortium name="RefSeq"/>
        </authorList>
    </citation>
    <scope>IDENTIFICATION</scope>
    <source>
        <tissue evidence="11">Gonads</tissue>
    </source>
</reference>
<dbReference type="PANTHER" id="PTHR24379">
    <property type="entry name" value="KRAB AND ZINC FINGER DOMAIN-CONTAINING"/>
    <property type="match status" value="1"/>
</dbReference>
<evidence type="ECO:0000256" key="2">
    <source>
        <dbReference type="ARBA" id="ARBA00022737"/>
    </source>
</evidence>
<feature type="region of interest" description="Disordered" evidence="7">
    <location>
        <begin position="858"/>
        <end position="987"/>
    </location>
</feature>
<feature type="compositionally biased region" description="Acidic residues" evidence="7">
    <location>
        <begin position="189"/>
        <end position="198"/>
    </location>
</feature>
<name>A0A6J2XMM0_SITOR</name>
<feature type="region of interest" description="Disordered" evidence="7">
    <location>
        <begin position="186"/>
        <end position="236"/>
    </location>
</feature>
<evidence type="ECO:0000259" key="9">
    <source>
        <dbReference type="PROSITE" id="PS51915"/>
    </source>
</evidence>
<feature type="domain" description="C2H2-type" evidence="8">
    <location>
        <begin position="1261"/>
        <end position="1288"/>
    </location>
</feature>
<feature type="domain" description="C2H2-type" evidence="8">
    <location>
        <begin position="1363"/>
        <end position="1390"/>
    </location>
</feature>
<dbReference type="RefSeq" id="XP_030752778.1">
    <property type="nucleotide sequence ID" value="XM_030896918.1"/>
</dbReference>
<evidence type="ECO:0000313" key="11">
    <source>
        <dbReference type="RefSeq" id="XP_030752778.1"/>
    </source>
</evidence>
<feature type="region of interest" description="Disordered" evidence="7">
    <location>
        <begin position="1281"/>
        <end position="1307"/>
    </location>
</feature>
<evidence type="ECO:0000256" key="1">
    <source>
        <dbReference type="ARBA" id="ARBA00022723"/>
    </source>
</evidence>
<dbReference type="SMART" id="SM00355">
    <property type="entry name" value="ZnF_C2H2"/>
    <property type="match status" value="20"/>
</dbReference>
<feature type="binding site" evidence="6">
    <location>
        <position position="60"/>
    </location>
    <ligand>
        <name>Zn(2+)</name>
        <dbReference type="ChEBI" id="CHEBI:29105"/>
    </ligand>
</feature>
<evidence type="ECO:0000256" key="5">
    <source>
        <dbReference type="PROSITE-ProRule" id="PRU00042"/>
    </source>
</evidence>
<dbReference type="GeneID" id="115879891"/>
<dbReference type="OrthoDB" id="6077919at2759"/>
<feature type="compositionally biased region" description="Polar residues" evidence="7">
    <location>
        <begin position="777"/>
        <end position="800"/>
    </location>
</feature>
<evidence type="ECO:0000256" key="4">
    <source>
        <dbReference type="ARBA" id="ARBA00022833"/>
    </source>
</evidence>
<organism evidence="10 11">
    <name type="scientific">Sitophilus oryzae</name>
    <name type="common">Rice weevil</name>
    <name type="synonym">Curculio oryzae</name>
    <dbReference type="NCBI Taxonomy" id="7048"/>
    <lineage>
        <taxon>Eukaryota</taxon>
        <taxon>Metazoa</taxon>
        <taxon>Ecdysozoa</taxon>
        <taxon>Arthropoda</taxon>
        <taxon>Hexapoda</taxon>
        <taxon>Insecta</taxon>
        <taxon>Pterygota</taxon>
        <taxon>Neoptera</taxon>
        <taxon>Endopterygota</taxon>
        <taxon>Coleoptera</taxon>
        <taxon>Polyphaga</taxon>
        <taxon>Cucujiformia</taxon>
        <taxon>Curculionidae</taxon>
        <taxon>Dryophthorinae</taxon>
        <taxon>Sitophilus</taxon>
    </lineage>
</organism>
<feature type="compositionally biased region" description="Basic and acidic residues" evidence="7">
    <location>
        <begin position="223"/>
        <end position="234"/>
    </location>
</feature>
<dbReference type="InterPro" id="IPR036236">
    <property type="entry name" value="Znf_C2H2_sf"/>
</dbReference>
<dbReference type="SUPFAM" id="SSF57667">
    <property type="entry name" value="beta-beta-alpha zinc fingers"/>
    <property type="match status" value="4"/>
</dbReference>
<feature type="region of interest" description="Disordered" evidence="7">
    <location>
        <begin position="1383"/>
        <end position="1405"/>
    </location>
</feature>
<dbReference type="Pfam" id="PF07776">
    <property type="entry name" value="zf-AD"/>
    <property type="match status" value="1"/>
</dbReference>
<keyword evidence="2" id="KW-0677">Repeat</keyword>
<dbReference type="PANTHER" id="PTHR24379:SF133">
    <property type="entry name" value="ZFP617 PROTEIN-RELATED"/>
    <property type="match status" value="1"/>
</dbReference>
<feature type="compositionally biased region" description="Polar residues" evidence="7">
    <location>
        <begin position="126"/>
        <end position="136"/>
    </location>
</feature>
<accession>A0A6J2XMM0</accession>
<dbReference type="InterPro" id="IPR013087">
    <property type="entry name" value="Znf_C2H2_type"/>
</dbReference>
<evidence type="ECO:0000313" key="10">
    <source>
        <dbReference type="Proteomes" id="UP000504635"/>
    </source>
</evidence>
<feature type="region of interest" description="Disordered" evidence="7">
    <location>
        <begin position="811"/>
        <end position="830"/>
    </location>
</feature>
<feature type="compositionally biased region" description="Polar residues" evidence="7">
    <location>
        <begin position="858"/>
        <end position="881"/>
    </location>
</feature>
<feature type="compositionally biased region" description="Basic and acidic residues" evidence="7">
    <location>
        <begin position="971"/>
        <end position="984"/>
    </location>
</feature>
<dbReference type="Gene3D" id="3.40.1800.20">
    <property type="match status" value="1"/>
</dbReference>
<keyword evidence="10" id="KW-1185">Reference proteome</keyword>
<evidence type="ECO:0000256" key="6">
    <source>
        <dbReference type="PROSITE-ProRule" id="PRU01263"/>
    </source>
</evidence>
<dbReference type="PROSITE" id="PS51915">
    <property type="entry name" value="ZAD"/>
    <property type="match status" value="1"/>
</dbReference>
<feature type="compositionally biased region" description="Basic and acidic residues" evidence="7">
    <location>
        <begin position="890"/>
        <end position="905"/>
    </location>
</feature>
<dbReference type="GO" id="GO:0008270">
    <property type="term" value="F:zinc ion binding"/>
    <property type="evidence" value="ECO:0007669"/>
    <property type="project" value="UniProtKB-UniRule"/>
</dbReference>
<feature type="region of interest" description="Disordered" evidence="7">
    <location>
        <begin position="1231"/>
        <end position="1258"/>
    </location>
</feature>
<dbReference type="InterPro" id="IPR012934">
    <property type="entry name" value="Znf_AD"/>
</dbReference>
<feature type="domain" description="C2H2-type" evidence="8">
    <location>
        <begin position="1312"/>
        <end position="1339"/>
    </location>
</feature>
<feature type="binding site" evidence="6">
    <location>
        <position position="11"/>
    </location>
    <ligand>
        <name>Zn(2+)</name>
        <dbReference type="ChEBI" id="CHEBI:29105"/>
    </ligand>
</feature>